<dbReference type="Proteomes" id="UP001432322">
    <property type="component" value="Unassembled WGS sequence"/>
</dbReference>
<comment type="caution">
    <text evidence="3">The sequence shown here is derived from an EMBL/GenBank/DDBJ whole genome shotgun (WGS) entry which is preliminary data.</text>
</comment>
<reference evidence="3" key="1">
    <citation type="submission" date="2023-10" db="EMBL/GenBank/DDBJ databases">
        <title>Genome assembly of Pristionchus species.</title>
        <authorList>
            <person name="Yoshida K."/>
            <person name="Sommer R.J."/>
        </authorList>
    </citation>
    <scope>NUCLEOTIDE SEQUENCE</scope>
    <source>
        <strain evidence="3">RS5133</strain>
    </source>
</reference>
<evidence type="ECO:0000259" key="2">
    <source>
        <dbReference type="PROSITE" id="PS50829"/>
    </source>
</evidence>
<evidence type="ECO:0000313" key="4">
    <source>
        <dbReference type="Proteomes" id="UP001432322"/>
    </source>
</evidence>
<feature type="non-terminal residue" evidence="3">
    <location>
        <position position="134"/>
    </location>
</feature>
<dbReference type="AlphaFoldDB" id="A0AAV5WKU9"/>
<organism evidence="3 4">
    <name type="scientific">Pristionchus fissidentatus</name>
    <dbReference type="NCBI Taxonomy" id="1538716"/>
    <lineage>
        <taxon>Eukaryota</taxon>
        <taxon>Metazoa</taxon>
        <taxon>Ecdysozoa</taxon>
        <taxon>Nematoda</taxon>
        <taxon>Chromadorea</taxon>
        <taxon>Rhabditida</taxon>
        <taxon>Rhabditina</taxon>
        <taxon>Diplogasteromorpha</taxon>
        <taxon>Diplogasteroidea</taxon>
        <taxon>Neodiplogasteridae</taxon>
        <taxon>Pristionchus</taxon>
    </lineage>
</organism>
<gene>
    <name evidence="3" type="ORF">PFISCL1PPCAC_23355</name>
</gene>
<dbReference type="PROSITE" id="PS50829">
    <property type="entry name" value="GYF"/>
    <property type="match status" value="1"/>
</dbReference>
<protein>
    <recommendedName>
        <fullName evidence="2">GYF domain-containing protein</fullName>
    </recommendedName>
</protein>
<keyword evidence="1" id="KW-0175">Coiled coil</keyword>
<accession>A0AAV5WKU9</accession>
<evidence type="ECO:0000313" key="3">
    <source>
        <dbReference type="EMBL" id="GMT32058.1"/>
    </source>
</evidence>
<feature type="non-terminal residue" evidence="3">
    <location>
        <position position="1"/>
    </location>
</feature>
<evidence type="ECO:0000256" key="1">
    <source>
        <dbReference type="SAM" id="Coils"/>
    </source>
</evidence>
<sequence>CDTIVFKDKAGSLKGPFTERQIQEWYRNGWFENTTPFYFTSGVESIGEKDKPYALADLCIQNGVGSPFFHFNDNIQSEYEMKKEERAMKLDKIEKEIEESKEKCESIVALEGRLKKAEMQIEKLSNDLSGDSDF</sequence>
<dbReference type="SUPFAM" id="SSF55277">
    <property type="entry name" value="GYF domain"/>
    <property type="match status" value="1"/>
</dbReference>
<proteinExistence type="predicted"/>
<feature type="coiled-coil region" evidence="1">
    <location>
        <begin position="83"/>
        <end position="127"/>
    </location>
</feature>
<dbReference type="InterPro" id="IPR003169">
    <property type="entry name" value="GYF"/>
</dbReference>
<dbReference type="Gene3D" id="3.30.1490.40">
    <property type="match status" value="1"/>
</dbReference>
<name>A0AAV5WKU9_9BILA</name>
<dbReference type="Pfam" id="PF02213">
    <property type="entry name" value="GYF"/>
    <property type="match status" value="1"/>
</dbReference>
<dbReference type="EMBL" id="BTSY01000006">
    <property type="protein sequence ID" value="GMT32058.1"/>
    <property type="molecule type" value="Genomic_DNA"/>
</dbReference>
<dbReference type="InterPro" id="IPR035445">
    <property type="entry name" value="GYF-like_dom_sf"/>
</dbReference>
<feature type="domain" description="GYF" evidence="2">
    <location>
        <begin position="1"/>
        <end position="47"/>
    </location>
</feature>
<keyword evidence="4" id="KW-1185">Reference proteome</keyword>